<proteinExistence type="inferred from homology"/>
<evidence type="ECO:0000256" key="2">
    <source>
        <dbReference type="ARBA" id="ARBA00024322"/>
    </source>
</evidence>
<reference evidence="6" key="2">
    <citation type="submission" date="2020-11" db="EMBL/GenBank/DDBJ databases">
        <authorList>
            <consortium name="NCBI Pathogen Detection Project"/>
        </authorList>
    </citation>
    <scope>NUCLEOTIDE SEQUENCE</scope>
    <source>
        <strain evidence="6">YDC697-2</strain>
    </source>
</reference>
<dbReference type="InterPro" id="IPR050575">
    <property type="entry name" value="BMC_shell"/>
</dbReference>
<comment type="caution">
    <text evidence="6">The sequence shown here is derived from an EMBL/GenBank/DDBJ whole genome shotgun (WGS) entry which is preliminary data.</text>
</comment>
<dbReference type="UniPathway" id="UPA00621"/>
<dbReference type="Gene3D" id="3.30.70.1710">
    <property type="match status" value="1"/>
</dbReference>
<evidence type="ECO:0000313" key="6">
    <source>
        <dbReference type="EMBL" id="HAT1584821.1"/>
    </source>
</evidence>
<dbReference type="InterPro" id="IPR000249">
    <property type="entry name" value="BMC_dom"/>
</dbReference>
<dbReference type="InterPro" id="IPR037233">
    <property type="entry name" value="CcmK-like_sf"/>
</dbReference>
<dbReference type="CDD" id="cd07056">
    <property type="entry name" value="BMC_PduK"/>
    <property type="match status" value="1"/>
</dbReference>
<dbReference type="PANTHER" id="PTHR33941">
    <property type="entry name" value="PROPANEDIOL UTILIZATION PROTEIN PDUA"/>
    <property type="match status" value="1"/>
</dbReference>
<evidence type="ECO:0000256" key="5">
    <source>
        <dbReference type="PROSITE-ProRule" id="PRU01278"/>
    </source>
</evidence>
<dbReference type="Pfam" id="PF00936">
    <property type="entry name" value="BMC"/>
    <property type="match status" value="1"/>
</dbReference>
<accession>A0A8H9NSS4</accession>
<dbReference type="Proteomes" id="UP000864563">
    <property type="component" value="Unassembled WGS sequence"/>
</dbReference>
<dbReference type="GO" id="GO:0031469">
    <property type="term" value="C:bacterial microcompartment"/>
    <property type="evidence" value="ECO:0007669"/>
    <property type="project" value="UniProtKB-SubCell"/>
</dbReference>
<comment type="subcellular location">
    <subcellularLocation>
        <location evidence="2">Bacterial microcompartment</location>
    </subcellularLocation>
</comment>
<dbReference type="OrthoDB" id="9812608at2"/>
<sequence>MIEKEHSVKQSLGLLEVSGLALAICCADAMAKAASITLVGLEKTNGSGWTVIKIAGDVASVQSAIITGAHLAEQQDGLVAHKVIARPGEGILSRAMAATPAPVPTPATVSAPEPVPAPIKEPETEVVVEESAPEAAPEDGIISCNLCLDPACKRQKGEPRSLCLHSGKRG</sequence>
<dbReference type="EMBL" id="DACSDU010000003">
    <property type="protein sequence ID" value="HAT1584821.1"/>
    <property type="molecule type" value="Genomic_DNA"/>
</dbReference>
<evidence type="ECO:0000256" key="4">
    <source>
        <dbReference type="ARBA" id="ARBA00033722"/>
    </source>
</evidence>
<dbReference type="SUPFAM" id="SSF143414">
    <property type="entry name" value="CcmK-like"/>
    <property type="match status" value="1"/>
</dbReference>
<comment type="pathway">
    <text evidence="1">Polyol metabolism; 1,2-propanediol degradation.</text>
</comment>
<dbReference type="GO" id="GO:0051144">
    <property type="term" value="P:1,2-propanediol catabolic process"/>
    <property type="evidence" value="ECO:0007669"/>
    <property type="project" value="UniProtKB-UniPathway"/>
</dbReference>
<evidence type="ECO:0000256" key="1">
    <source>
        <dbReference type="ARBA" id="ARBA00004836"/>
    </source>
</evidence>
<protein>
    <submittedName>
        <fullName evidence="6">BMC domain-containing protein</fullName>
    </submittedName>
</protein>
<comment type="similarity">
    <text evidence="5">Belongs to the bacterial microcompartments protein family.</text>
</comment>
<organism evidence="6">
    <name type="scientific">Citrobacter farmeri</name>
    <dbReference type="NCBI Taxonomy" id="67824"/>
    <lineage>
        <taxon>Bacteria</taxon>
        <taxon>Pseudomonadati</taxon>
        <taxon>Pseudomonadota</taxon>
        <taxon>Gammaproteobacteria</taxon>
        <taxon>Enterobacterales</taxon>
        <taxon>Enterobacteriaceae</taxon>
        <taxon>Citrobacter</taxon>
    </lineage>
</organism>
<name>A0A8H9NSS4_9ENTR</name>
<reference evidence="6" key="1">
    <citation type="journal article" date="2018" name="Genome Biol.">
        <title>SKESA: strategic k-mer extension for scrupulous assemblies.</title>
        <authorList>
            <person name="Souvorov A."/>
            <person name="Agarwala R."/>
            <person name="Lipman D.J."/>
        </authorList>
    </citation>
    <scope>NUCLEOTIDE SEQUENCE</scope>
    <source>
        <strain evidence="6">YDC697-2</strain>
    </source>
</reference>
<dbReference type="SMART" id="SM00877">
    <property type="entry name" value="BMC"/>
    <property type="match status" value="1"/>
</dbReference>
<dbReference type="AlphaFoldDB" id="A0A8H9NSS4"/>
<comment type="function">
    <text evidence="4">The 1,2-PD-specific bacterial microcompartment (BMC) concentrates low levels of 1,2-PD catabolic enzymes, concentrates volatile reaction intermediates thus enhancing pathway flux and keeps the level of toxic, mutagenic propionaldehyde low.</text>
</comment>
<dbReference type="PANTHER" id="PTHR33941:SF11">
    <property type="entry name" value="BACTERIAL MICROCOMPARTMENT SHELL PROTEIN PDUJ"/>
    <property type="match status" value="1"/>
</dbReference>
<keyword evidence="3" id="KW-1283">Bacterial microcompartment</keyword>
<evidence type="ECO:0000256" key="3">
    <source>
        <dbReference type="ARBA" id="ARBA00024446"/>
    </source>
</evidence>
<dbReference type="InterPro" id="IPR044872">
    <property type="entry name" value="CcmK/CsoS1_BMC"/>
</dbReference>
<dbReference type="PROSITE" id="PS51930">
    <property type="entry name" value="BMC_2"/>
    <property type="match status" value="1"/>
</dbReference>
<gene>
    <name evidence="6" type="ORF">I8Y00_001137</name>
</gene>